<accession>A0A6V8LBB6</accession>
<dbReference type="InterPro" id="IPR019734">
    <property type="entry name" value="TPR_rpt"/>
</dbReference>
<dbReference type="EMBL" id="BLPG01000001">
    <property type="protein sequence ID" value="GFJ93654.1"/>
    <property type="molecule type" value="Genomic_DNA"/>
</dbReference>
<evidence type="ECO:0000313" key="4">
    <source>
        <dbReference type="EMBL" id="GFJ93654.1"/>
    </source>
</evidence>
<keyword evidence="5" id="KW-1185">Reference proteome</keyword>
<feature type="transmembrane region" description="Helical" evidence="3">
    <location>
        <begin position="20"/>
        <end position="39"/>
    </location>
</feature>
<keyword evidence="1" id="KW-0677">Repeat</keyword>
<reference evidence="4 5" key="2">
    <citation type="submission" date="2020-03" db="EMBL/GenBank/DDBJ databases">
        <authorList>
            <person name="Ichikawa N."/>
            <person name="Kimura A."/>
            <person name="Kitahashi Y."/>
            <person name="Uohara A."/>
        </authorList>
    </citation>
    <scope>NUCLEOTIDE SEQUENCE [LARGE SCALE GENOMIC DNA]</scope>
    <source>
        <strain evidence="4 5">NBRC 108638</strain>
    </source>
</reference>
<dbReference type="Proteomes" id="UP000482960">
    <property type="component" value="Unassembled WGS sequence"/>
</dbReference>
<dbReference type="SUPFAM" id="SSF48452">
    <property type="entry name" value="TPR-like"/>
    <property type="match status" value="3"/>
</dbReference>
<keyword evidence="3" id="KW-1133">Transmembrane helix</keyword>
<dbReference type="PANTHER" id="PTHR45641">
    <property type="entry name" value="TETRATRICOPEPTIDE REPEAT PROTEIN (AFU_ORTHOLOGUE AFUA_6G03870)"/>
    <property type="match status" value="1"/>
</dbReference>
<dbReference type="AlphaFoldDB" id="A0A6V8LBB6"/>
<dbReference type="InterPro" id="IPR011990">
    <property type="entry name" value="TPR-like_helical_dom_sf"/>
</dbReference>
<dbReference type="Pfam" id="PF13424">
    <property type="entry name" value="TPR_12"/>
    <property type="match status" value="2"/>
</dbReference>
<comment type="caution">
    <text evidence="4">The sequence shown here is derived from an EMBL/GenBank/DDBJ whole genome shotgun (WGS) entry which is preliminary data.</text>
</comment>
<reference evidence="4 5" key="1">
    <citation type="submission" date="2020-03" db="EMBL/GenBank/DDBJ databases">
        <title>Whole genome shotgun sequence of Phytohabitans rumicis NBRC 108638.</title>
        <authorList>
            <person name="Komaki H."/>
            <person name="Tamura T."/>
        </authorList>
    </citation>
    <scope>NUCLEOTIDE SEQUENCE [LARGE SCALE GENOMIC DNA]</scope>
    <source>
        <strain evidence="4 5">NBRC 108638</strain>
    </source>
</reference>
<name>A0A6V8LBB6_9ACTN</name>
<keyword evidence="3" id="KW-0472">Membrane</keyword>
<gene>
    <name evidence="4" type="ORF">Prum_072960</name>
</gene>
<evidence type="ECO:0000256" key="2">
    <source>
        <dbReference type="ARBA" id="ARBA00022803"/>
    </source>
</evidence>
<keyword evidence="3" id="KW-0812">Transmembrane</keyword>
<protein>
    <submittedName>
        <fullName evidence="4">Uncharacterized protein</fullName>
    </submittedName>
</protein>
<evidence type="ECO:0000256" key="1">
    <source>
        <dbReference type="ARBA" id="ARBA00022737"/>
    </source>
</evidence>
<evidence type="ECO:0000256" key="3">
    <source>
        <dbReference type="SAM" id="Phobius"/>
    </source>
</evidence>
<proteinExistence type="predicted"/>
<organism evidence="4 5">
    <name type="scientific">Phytohabitans rumicis</name>
    <dbReference type="NCBI Taxonomy" id="1076125"/>
    <lineage>
        <taxon>Bacteria</taxon>
        <taxon>Bacillati</taxon>
        <taxon>Actinomycetota</taxon>
        <taxon>Actinomycetes</taxon>
        <taxon>Micromonosporales</taxon>
        <taxon>Micromonosporaceae</taxon>
    </lineage>
</organism>
<dbReference type="Gene3D" id="1.25.40.10">
    <property type="entry name" value="Tetratricopeptide repeat domain"/>
    <property type="match status" value="2"/>
</dbReference>
<keyword evidence="2" id="KW-0802">TPR repeat</keyword>
<dbReference type="PANTHER" id="PTHR45641:SF19">
    <property type="entry name" value="NEPHROCYSTIN-3"/>
    <property type="match status" value="1"/>
</dbReference>
<dbReference type="SMART" id="SM00028">
    <property type="entry name" value="TPR"/>
    <property type="match status" value="4"/>
</dbReference>
<evidence type="ECO:0000313" key="5">
    <source>
        <dbReference type="Proteomes" id="UP000482960"/>
    </source>
</evidence>
<sequence length="297" mass="31879">MRLWRAGRLRRAQQQVVRAIALFDGAAVVELVGALLTLADFEFQLARYADAEATLGRAIRLLDAAPRAEPCQATLVDALIRLANSQRRQGKLDVAEATLRGAIAGPAEHATPVEPLSAVNNALGVVYKDAGRYAEAAERYAAALATSTHTDLTACIYHNLAGLAHAEGRFADALTPARTALMLHRREHGPTATEVAADAAVLGAVLLGLGHLDEAETQLGQAYRIWVRRFGPDHYEVAVCLHSLGVARYRRGDPAAALRSLDEALRIKTSVLGPDHPEIAALQHNLAVVHAHPRPAR</sequence>